<dbReference type="FunFam" id="1.10.510.10:FF:000240">
    <property type="entry name" value="Lectin-domain containing receptor kinase A4.3"/>
    <property type="match status" value="1"/>
</dbReference>
<evidence type="ECO:0000256" key="1">
    <source>
        <dbReference type="ARBA" id="ARBA00004251"/>
    </source>
</evidence>
<dbReference type="AlphaFoldDB" id="A0A830B5A8"/>
<evidence type="ECO:0000256" key="6">
    <source>
        <dbReference type="ARBA" id="ARBA00022729"/>
    </source>
</evidence>
<dbReference type="EMBL" id="BMAC01000012">
    <property type="protein sequence ID" value="GFP79783.1"/>
    <property type="molecule type" value="Genomic_DNA"/>
</dbReference>
<keyword evidence="15" id="KW-1185">Reference proteome</keyword>
<evidence type="ECO:0000256" key="11">
    <source>
        <dbReference type="ARBA" id="ARBA00023170"/>
    </source>
</evidence>
<evidence type="ECO:0000256" key="4">
    <source>
        <dbReference type="ARBA" id="ARBA00022475"/>
    </source>
</evidence>
<comment type="caution">
    <text evidence="14">The sequence shown here is derived from an EMBL/GenBank/DDBJ whole genome shotgun (WGS) entry which is preliminary data.</text>
</comment>
<evidence type="ECO:0000259" key="13">
    <source>
        <dbReference type="PROSITE" id="PS50011"/>
    </source>
</evidence>
<accession>A0A830B5A8</accession>
<proteinExistence type="inferred from homology"/>
<evidence type="ECO:0000313" key="15">
    <source>
        <dbReference type="Proteomes" id="UP000653305"/>
    </source>
</evidence>
<gene>
    <name evidence="14" type="ORF">PHJA_000121700</name>
</gene>
<keyword evidence="11 14" id="KW-0675">Receptor</keyword>
<dbReference type="Pfam" id="PF00069">
    <property type="entry name" value="Pkinase"/>
    <property type="match status" value="1"/>
</dbReference>
<comment type="similarity">
    <text evidence="2">In the N-terminal section; belongs to the leguminous lectin family.</text>
</comment>
<keyword evidence="6" id="KW-0732">Signal</keyword>
<evidence type="ECO:0000256" key="3">
    <source>
        <dbReference type="ARBA" id="ARBA00010217"/>
    </source>
</evidence>
<keyword evidence="5" id="KW-0812">Transmembrane</keyword>
<evidence type="ECO:0000256" key="2">
    <source>
        <dbReference type="ARBA" id="ARBA00008536"/>
    </source>
</evidence>
<dbReference type="PANTHER" id="PTHR27006">
    <property type="entry name" value="PROMASTIGOTE SURFACE ANTIGEN PROTEIN PSA"/>
    <property type="match status" value="1"/>
</dbReference>
<dbReference type="OrthoDB" id="908042at2759"/>
<reference evidence="14" key="1">
    <citation type="submission" date="2020-07" db="EMBL/GenBank/DDBJ databases">
        <title>Ethylene signaling mediates host invasion by parasitic plants.</title>
        <authorList>
            <person name="Yoshida S."/>
        </authorList>
    </citation>
    <scope>NUCLEOTIDE SEQUENCE</scope>
    <source>
        <strain evidence="14">Okayama</strain>
    </source>
</reference>
<sequence length="188" mass="21395">FLNRINFYLHIGEEQRHQRLPWPVRFKVILGIARGVVYLHKDSGLRVLYRELKTSNILLDSEMNPKISDFGFARILEERQSESEITQVVGTIGYMSPEYSTGNFSVKSDVYSFGIIVLEIISGRRMHESYSESMPTLLSYAWKLWNVWKALNLVDESLGGAFSTDEASSWSAMHSNGTKSQADYALCG</sequence>
<dbReference type="Proteomes" id="UP000653305">
    <property type="component" value="Unassembled WGS sequence"/>
</dbReference>
<evidence type="ECO:0000256" key="10">
    <source>
        <dbReference type="ARBA" id="ARBA00023136"/>
    </source>
</evidence>
<dbReference type="GO" id="GO:0004672">
    <property type="term" value="F:protein kinase activity"/>
    <property type="evidence" value="ECO:0007669"/>
    <property type="project" value="InterPro"/>
</dbReference>
<keyword evidence="7" id="KW-0547">Nucleotide-binding</keyword>
<evidence type="ECO:0000256" key="7">
    <source>
        <dbReference type="ARBA" id="ARBA00022741"/>
    </source>
</evidence>
<dbReference type="Gene3D" id="1.10.510.10">
    <property type="entry name" value="Transferase(Phosphotransferase) domain 1"/>
    <property type="match status" value="1"/>
</dbReference>
<organism evidence="14 15">
    <name type="scientific">Phtheirospermum japonicum</name>
    <dbReference type="NCBI Taxonomy" id="374723"/>
    <lineage>
        <taxon>Eukaryota</taxon>
        <taxon>Viridiplantae</taxon>
        <taxon>Streptophyta</taxon>
        <taxon>Embryophyta</taxon>
        <taxon>Tracheophyta</taxon>
        <taxon>Spermatophyta</taxon>
        <taxon>Magnoliopsida</taxon>
        <taxon>eudicotyledons</taxon>
        <taxon>Gunneridae</taxon>
        <taxon>Pentapetalae</taxon>
        <taxon>asterids</taxon>
        <taxon>lamiids</taxon>
        <taxon>Lamiales</taxon>
        <taxon>Orobanchaceae</taxon>
        <taxon>Orobanchaceae incertae sedis</taxon>
        <taxon>Phtheirospermum</taxon>
    </lineage>
</organism>
<feature type="domain" description="Protein kinase" evidence="13">
    <location>
        <begin position="1"/>
        <end position="188"/>
    </location>
</feature>
<evidence type="ECO:0000256" key="8">
    <source>
        <dbReference type="ARBA" id="ARBA00022840"/>
    </source>
</evidence>
<dbReference type="SMART" id="SM00220">
    <property type="entry name" value="S_TKc"/>
    <property type="match status" value="1"/>
</dbReference>
<keyword evidence="10" id="KW-0472">Membrane</keyword>
<dbReference type="GO" id="GO:0002229">
    <property type="term" value="P:defense response to oomycetes"/>
    <property type="evidence" value="ECO:0007669"/>
    <property type="project" value="UniProtKB-ARBA"/>
</dbReference>
<evidence type="ECO:0000256" key="9">
    <source>
        <dbReference type="ARBA" id="ARBA00022989"/>
    </source>
</evidence>
<feature type="non-terminal residue" evidence="14">
    <location>
        <position position="188"/>
    </location>
</feature>
<dbReference type="PANTHER" id="PTHR27006:SF606">
    <property type="entry name" value="INTERLEUKIN-1 RECEPTOR-ASSOCIATED KINASE 4"/>
    <property type="match status" value="1"/>
</dbReference>
<comment type="similarity">
    <text evidence="3">In the C-terminal section; belongs to the protein kinase superfamily. Ser/Thr protein kinase family.</text>
</comment>
<keyword evidence="12" id="KW-0325">Glycoprotein</keyword>
<dbReference type="PROSITE" id="PS50011">
    <property type="entry name" value="PROTEIN_KINASE_DOM"/>
    <property type="match status" value="1"/>
</dbReference>
<keyword evidence="9" id="KW-1133">Transmembrane helix</keyword>
<dbReference type="InterPro" id="IPR011009">
    <property type="entry name" value="Kinase-like_dom_sf"/>
</dbReference>
<keyword evidence="4" id="KW-1003">Cell membrane</keyword>
<dbReference type="InterPro" id="IPR000719">
    <property type="entry name" value="Prot_kinase_dom"/>
</dbReference>
<evidence type="ECO:0000313" key="14">
    <source>
        <dbReference type="EMBL" id="GFP79783.1"/>
    </source>
</evidence>
<dbReference type="GO" id="GO:0005524">
    <property type="term" value="F:ATP binding"/>
    <property type="evidence" value="ECO:0007669"/>
    <property type="project" value="UniProtKB-KW"/>
</dbReference>
<keyword evidence="14" id="KW-0418">Kinase</keyword>
<dbReference type="SUPFAM" id="SSF56112">
    <property type="entry name" value="Protein kinase-like (PK-like)"/>
    <property type="match status" value="1"/>
</dbReference>
<keyword evidence="14" id="KW-0808">Transferase</keyword>
<evidence type="ECO:0000256" key="12">
    <source>
        <dbReference type="ARBA" id="ARBA00023180"/>
    </source>
</evidence>
<dbReference type="GO" id="GO:0005886">
    <property type="term" value="C:plasma membrane"/>
    <property type="evidence" value="ECO:0007669"/>
    <property type="project" value="UniProtKB-SubCell"/>
</dbReference>
<protein>
    <submittedName>
        <fullName evidence="14">Cysteine-rich receptor-like protein kinase 25</fullName>
    </submittedName>
</protein>
<comment type="subcellular location">
    <subcellularLocation>
        <location evidence="1">Cell membrane</location>
        <topology evidence="1">Single-pass type I membrane protein</topology>
    </subcellularLocation>
</comment>
<evidence type="ECO:0000256" key="5">
    <source>
        <dbReference type="ARBA" id="ARBA00022692"/>
    </source>
</evidence>
<name>A0A830B5A8_9LAMI</name>
<keyword evidence="8" id="KW-0067">ATP-binding</keyword>